<evidence type="ECO:0000313" key="2">
    <source>
        <dbReference type="Proteomes" id="UP000030686"/>
    </source>
</evidence>
<organism evidence="1 2">
    <name type="scientific">Penicillium roqueforti (strain FM164)</name>
    <dbReference type="NCBI Taxonomy" id="1365484"/>
    <lineage>
        <taxon>Eukaryota</taxon>
        <taxon>Fungi</taxon>
        <taxon>Dikarya</taxon>
        <taxon>Ascomycota</taxon>
        <taxon>Pezizomycotina</taxon>
        <taxon>Eurotiomycetes</taxon>
        <taxon>Eurotiomycetidae</taxon>
        <taxon>Eurotiales</taxon>
        <taxon>Aspergillaceae</taxon>
        <taxon>Penicillium</taxon>
    </lineage>
</organism>
<accession>W6QAV3</accession>
<keyword evidence="2" id="KW-1185">Reference proteome</keyword>
<dbReference type="EMBL" id="HG792016">
    <property type="protein sequence ID" value="CDM33171.1"/>
    <property type="molecule type" value="Genomic_DNA"/>
</dbReference>
<name>W6QAV3_PENRF</name>
<sequence length="39" mass="4260">MLSLLVEPVFAKHVLSCMLRIPRGIVAASRLPSLLDVDV</sequence>
<reference evidence="1" key="1">
    <citation type="journal article" date="2014" name="Nat. Commun.">
        <title>Multiple recent horizontal transfers of a large genomic region in cheese making fungi.</title>
        <authorList>
            <person name="Cheeseman K."/>
            <person name="Ropars J."/>
            <person name="Renault P."/>
            <person name="Dupont J."/>
            <person name="Gouzy J."/>
            <person name="Branca A."/>
            <person name="Abraham A.L."/>
            <person name="Ceppi M."/>
            <person name="Conseiller E."/>
            <person name="Debuchy R."/>
            <person name="Malagnac F."/>
            <person name="Goarin A."/>
            <person name="Silar P."/>
            <person name="Lacoste S."/>
            <person name="Sallet E."/>
            <person name="Bensimon A."/>
            <person name="Giraud T."/>
            <person name="Brygoo Y."/>
        </authorList>
    </citation>
    <scope>NUCLEOTIDE SEQUENCE [LARGE SCALE GENOMIC DNA]</scope>
    <source>
        <strain evidence="1">FM164</strain>
    </source>
</reference>
<dbReference type="Proteomes" id="UP000030686">
    <property type="component" value="Unassembled WGS sequence"/>
</dbReference>
<proteinExistence type="predicted"/>
<gene>
    <name evidence="1" type="ORF">PROQFM164_S02g003323</name>
</gene>
<evidence type="ECO:0000313" key="1">
    <source>
        <dbReference type="EMBL" id="CDM33171.1"/>
    </source>
</evidence>
<protein>
    <submittedName>
        <fullName evidence="1">Genomic scaffold, ProqFM164S02</fullName>
    </submittedName>
</protein>
<dbReference type="AlphaFoldDB" id="W6QAV3"/>